<proteinExistence type="predicted"/>
<dbReference type="Gene3D" id="2.30.42.10">
    <property type="match status" value="1"/>
</dbReference>
<accession>A0ABP0RDY3</accession>
<dbReference type="SUPFAM" id="SSF50156">
    <property type="entry name" value="PDZ domain-like"/>
    <property type="match status" value="1"/>
</dbReference>
<gene>
    <name evidence="1" type="ORF">CCMP2556_LOCUS46242</name>
</gene>
<reference evidence="1 2" key="1">
    <citation type="submission" date="2024-02" db="EMBL/GenBank/DDBJ databases">
        <authorList>
            <person name="Chen Y."/>
            <person name="Shah S."/>
            <person name="Dougan E. K."/>
            <person name="Thang M."/>
            <person name="Chan C."/>
        </authorList>
    </citation>
    <scope>NUCLEOTIDE SEQUENCE [LARGE SCALE GENOMIC DNA]</scope>
</reference>
<protein>
    <recommendedName>
        <fullName evidence="3">PDZ domain-containing protein</fullName>
    </recommendedName>
</protein>
<dbReference type="EMBL" id="CAXAMN010025726">
    <property type="protein sequence ID" value="CAK9097391.1"/>
    <property type="molecule type" value="Genomic_DNA"/>
</dbReference>
<evidence type="ECO:0000313" key="2">
    <source>
        <dbReference type="Proteomes" id="UP001642484"/>
    </source>
</evidence>
<sequence length="275" mass="30448">MADESSSLGAAHLDDFWDLHRRLGERYELLLKELRRAKVDGCSALTNSHANSQTPSSRVQIPDDDLPLLDPAESMPVGKAEHTTAIRLDTIVEEAVTTPQSHGDPQNYMLRLTSALAHCGAPPQVMDAVGPLFRELIEKNSRLQARLESSDSTSCLAISWQRSLQCLPDCTDGCVNAAKYFHHIRCPHYRSRKVIELGEQQQDLGMALQFGGELPEVRSFWGTEGEWQPGDSIVALNKKPLFGMAHEEIQRLLHKRPLTVEVLRAKASSSSSSSA</sequence>
<keyword evidence="2" id="KW-1185">Reference proteome</keyword>
<evidence type="ECO:0000313" key="1">
    <source>
        <dbReference type="EMBL" id="CAK9097391.1"/>
    </source>
</evidence>
<dbReference type="Proteomes" id="UP001642484">
    <property type="component" value="Unassembled WGS sequence"/>
</dbReference>
<evidence type="ECO:0008006" key="3">
    <source>
        <dbReference type="Google" id="ProtNLM"/>
    </source>
</evidence>
<comment type="caution">
    <text evidence="1">The sequence shown here is derived from an EMBL/GenBank/DDBJ whole genome shotgun (WGS) entry which is preliminary data.</text>
</comment>
<dbReference type="InterPro" id="IPR036034">
    <property type="entry name" value="PDZ_sf"/>
</dbReference>
<organism evidence="1 2">
    <name type="scientific">Durusdinium trenchii</name>
    <dbReference type="NCBI Taxonomy" id="1381693"/>
    <lineage>
        <taxon>Eukaryota</taxon>
        <taxon>Sar</taxon>
        <taxon>Alveolata</taxon>
        <taxon>Dinophyceae</taxon>
        <taxon>Suessiales</taxon>
        <taxon>Symbiodiniaceae</taxon>
        <taxon>Durusdinium</taxon>
    </lineage>
</organism>
<name>A0ABP0RDY3_9DINO</name>